<dbReference type="OMA" id="NALPCDT"/>
<dbReference type="Proteomes" id="UP000186303">
    <property type="component" value="Chromosome 3"/>
</dbReference>
<dbReference type="PANTHER" id="PTHR48100">
    <property type="entry name" value="BROAD-SPECIFICITY PHOSPHATASE YOR283W-RELATED"/>
    <property type="match status" value="1"/>
</dbReference>
<dbReference type="RefSeq" id="XP_018741694.1">
    <property type="nucleotide sequence ID" value="XM_018885100.1"/>
</dbReference>
<dbReference type="Gene3D" id="3.40.50.1240">
    <property type="entry name" value="Phosphoglycerate mutase-like"/>
    <property type="match status" value="1"/>
</dbReference>
<dbReference type="VEuPathDB" id="FungiDB:MSYG_1874"/>
<sequence>MAPTSRIYLTRHAQAEHNATGDSSITDALLTKLGEQQAARLPSLTPELQDVAEVIISSPLRRTLQSASLGYADAIKRLGGDGKIVCLPQAQECNDVPCDTGSLREVLEAQPYFSKYDLSLLTPDWTSKQGFYAAHSDSLDARAQWVRQYLRERPEQHIVLVAHGDFLRRLTKEPESYWANAEVRLFQFEPTTVHTDACPLAYVANIAEGDWSNVPAPEPVSMTHDALTSMEQRVKQMQASLASQTDVLADLDRRLEAAERKKAELERQDQL</sequence>
<dbReference type="InterPro" id="IPR013078">
    <property type="entry name" value="His_Pase_superF_clade-1"/>
</dbReference>
<keyword evidence="2" id="KW-1185">Reference proteome</keyword>
<protein>
    <submittedName>
        <fullName evidence="1">Uncharacterized protein</fullName>
    </submittedName>
</protein>
<dbReference type="EMBL" id="LT671823">
    <property type="protein sequence ID" value="SHO77534.1"/>
    <property type="molecule type" value="Genomic_DNA"/>
</dbReference>
<dbReference type="OrthoDB" id="496981at2759"/>
<dbReference type="CDD" id="cd07067">
    <property type="entry name" value="HP_PGM_like"/>
    <property type="match status" value="1"/>
</dbReference>
<proteinExistence type="predicted"/>
<dbReference type="Pfam" id="PF00300">
    <property type="entry name" value="His_Phos_1"/>
    <property type="match status" value="1"/>
</dbReference>
<evidence type="ECO:0000313" key="2">
    <source>
        <dbReference type="Proteomes" id="UP000186303"/>
    </source>
</evidence>
<dbReference type="InterPro" id="IPR050275">
    <property type="entry name" value="PGM_Phosphatase"/>
</dbReference>
<dbReference type="GO" id="GO:0005737">
    <property type="term" value="C:cytoplasm"/>
    <property type="evidence" value="ECO:0007669"/>
    <property type="project" value="TreeGrafter"/>
</dbReference>
<organism evidence="1 2">
    <name type="scientific">Malassezia sympodialis (strain ATCC 42132)</name>
    <name type="common">Atopic eczema-associated yeast</name>
    <dbReference type="NCBI Taxonomy" id="1230383"/>
    <lineage>
        <taxon>Eukaryota</taxon>
        <taxon>Fungi</taxon>
        <taxon>Dikarya</taxon>
        <taxon>Basidiomycota</taxon>
        <taxon>Ustilaginomycotina</taxon>
        <taxon>Malasseziomycetes</taxon>
        <taxon>Malasseziales</taxon>
        <taxon>Malasseziaceae</taxon>
        <taxon>Malassezia</taxon>
    </lineage>
</organism>
<dbReference type="SUPFAM" id="SSF53254">
    <property type="entry name" value="Phosphoglycerate mutase-like"/>
    <property type="match status" value="1"/>
</dbReference>
<dbReference type="AlphaFoldDB" id="M5ERP4"/>
<accession>M5ERP4</accession>
<dbReference type="PANTHER" id="PTHR48100:SF54">
    <property type="entry name" value="PHOSPHATASE SPAC5H10.03-RELATED"/>
    <property type="match status" value="1"/>
</dbReference>
<dbReference type="HOGENOM" id="CLU_897130_0_0_1"/>
<dbReference type="SMART" id="SM00855">
    <property type="entry name" value="PGAM"/>
    <property type="match status" value="1"/>
</dbReference>
<dbReference type="KEGG" id="msym:MSY001_3205"/>
<dbReference type="InterPro" id="IPR029033">
    <property type="entry name" value="His_PPase_superfam"/>
</dbReference>
<gene>
    <name evidence="1" type="ORF">MSYG_1874</name>
</gene>
<dbReference type="GO" id="GO:0016791">
    <property type="term" value="F:phosphatase activity"/>
    <property type="evidence" value="ECO:0007669"/>
    <property type="project" value="TreeGrafter"/>
</dbReference>
<name>M5ERP4_MALS4</name>
<reference evidence="2" key="1">
    <citation type="journal article" date="2017" name="Nucleic Acids Res.">
        <title>Proteogenomics produces comprehensive and highly accurate protein-coding gene annotation in a complete genome assembly of Malassezia sympodialis.</title>
        <authorList>
            <person name="Zhu Y."/>
            <person name="Engstroem P.G."/>
            <person name="Tellgren-Roth C."/>
            <person name="Baudo C.D."/>
            <person name="Kennell J.C."/>
            <person name="Sun S."/>
            <person name="Billmyre R.B."/>
            <person name="Schroeder M.S."/>
            <person name="Andersson A."/>
            <person name="Holm T."/>
            <person name="Sigurgeirsson B."/>
            <person name="Wu G."/>
            <person name="Sankaranarayanan S.R."/>
            <person name="Siddharthan R."/>
            <person name="Sanyal K."/>
            <person name="Lundeberg J."/>
            <person name="Nystedt B."/>
            <person name="Boekhout T."/>
            <person name="Dawson T.L. Jr."/>
            <person name="Heitman J."/>
            <person name="Scheynius A."/>
            <person name="Lehtioe J."/>
        </authorList>
    </citation>
    <scope>NUCLEOTIDE SEQUENCE [LARGE SCALE GENOMIC DNA]</scope>
    <source>
        <strain evidence="2">ATCC 42132</strain>
    </source>
</reference>
<evidence type="ECO:0000313" key="1">
    <source>
        <dbReference type="EMBL" id="SHO77534.1"/>
    </source>
</evidence>